<dbReference type="PANTHER" id="PTHR38608:SF4">
    <property type="entry name" value="PROTEIN CBG07207"/>
    <property type="match status" value="1"/>
</dbReference>
<dbReference type="PANTHER" id="PTHR38608">
    <property type="entry name" value="PROTEIN CBG07207"/>
    <property type="match status" value="1"/>
</dbReference>
<dbReference type="Proteomes" id="UP000887540">
    <property type="component" value="Unplaced"/>
</dbReference>
<keyword evidence="1" id="KW-1185">Reference proteome</keyword>
<proteinExistence type="predicted"/>
<protein>
    <submittedName>
        <fullName evidence="2">Uncharacterized protein</fullName>
    </submittedName>
</protein>
<dbReference type="WBParaSite" id="ACRNAN_scaffold7081.g27026.t1">
    <property type="protein sequence ID" value="ACRNAN_scaffold7081.g27026.t1"/>
    <property type="gene ID" value="ACRNAN_scaffold7081.g27026"/>
</dbReference>
<reference evidence="2" key="1">
    <citation type="submission" date="2022-11" db="UniProtKB">
        <authorList>
            <consortium name="WormBaseParasite"/>
        </authorList>
    </citation>
    <scope>IDENTIFICATION</scope>
</reference>
<sequence length="180" mass="20586">MINIVNLPSTPRDFYATPTKHIQTFKPISENPEDINDKHAELLQMRKEIKRSSSSPSLFEHPKMASKVHYLPDGRKALNGKFEQSQPDILWAQLFKRSLSRKIEDMIESPMEVPPGYESVKLLASSDEKLVPQSSLDFAESMVASNSEPNFSQSFPQKSDACKWLLREPNSESNHEELKR</sequence>
<name>A0A914EDV1_9BILA</name>
<dbReference type="AlphaFoldDB" id="A0A914EDV1"/>
<accession>A0A914EDV1</accession>
<evidence type="ECO:0000313" key="2">
    <source>
        <dbReference type="WBParaSite" id="ACRNAN_scaffold7081.g27026.t1"/>
    </source>
</evidence>
<organism evidence="1 2">
    <name type="scientific">Acrobeloides nanus</name>
    <dbReference type="NCBI Taxonomy" id="290746"/>
    <lineage>
        <taxon>Eukaryota</taxon>
        <taxon>Metazoa</taxon>
        <taxon>Ecdysozoa</taxon>
        <taxon>Nematoda</taxon>
        <taxon>Chromadorea</taxon>
        <taxon>Rhabditida</taxon>
        <taxon>Tylenchina</taxon>
        <taxon>Cephalobomorpha</taxon>
        <taxon>Cephaloboidea</taxon>
        <taxon>Cephalobidae</taxon>
        <taxon>Acrobeloides</taxon>
    </lineage>
</organism>
<evidence type="ECO:0000313" key="1">
    <source>
        <dbReference type="Proteomes" id="UP000887540"/>
    </source>
</evidence>